<evidence type="ECO:0000256" key="1">
    <source>
        <dbReference type="SAM" id="Coils"/>
    </source>
</evidence>
<dbReference type="EMBL" id="SNRW01033372">
    <property type="protein sequence ID" value="KAA6356203.1"/>
    <property type="molecule type" value="Genomic_DNA"/>
</dbReference>
<name>A0A5J4TEJ5_9EUKA</name>
<dbReference type="Proteomes" id="UP000324800">
    <property type="component" value="Unassembled WGS sequence"/>
</dbReference>
<evidence type="ECO:0000313" key="3">
    <source>
        <dbReference type="EMBL" id="KAA6356203.1"/>
    </source>
</evidence>
<evidence type="ECO:0000256" key="2">
    <source>
        <dbReference type="SAM" id="MobiDB-lite"/>
    </source>
</evidence>
<protein>
    <submittedName>
        <fullName evidence="3">Uncharacterized protein</fullName>
    </submittedName>
</protein>
<feature type="compositionally biased region" description="Acidic residues" evidence="2">
    <location>
        <begin position="133"/>
        <end position="147"/>
    </location>
</feature>
<keyword evidence="1" id="KW-0175">Coiled coil</keyword>
<accession>A0A5J4TEJ5</accession>
<feature type="non-terminal residue" evidence="3">
    <location>
        <position position="184"/>
    </location>
</feature>
<gene>
    <name evidence="3" type="ORF">EZS28_048270</name>
</gene>
<comment type="caution">
    <text evidence="3">The sequence shown here is derived from an EMBL/GenBank/DDBJ whole genome shotgun (WGS) entry which is preliminary data.</text>
</comment>
<feature type="coiled-coil region" evidence="1">
    <location>
        <begin position="157"/>
        <end position="184"/>
    </location>
</feature>
<organism evidence="3 4">
    <name type="scientific">Streblomastix strix</name>
    <dbReference type="NCBI Taxonomy" id="222440"/>
    <lineage>
        <taxon>Eukaryota</taxon>
        <taxon>Metamonada</taxon>
        <taxon>Preaxostyla</taxon>
        <taxon>Oxymonadida</taxon>
        <taxon>Streblomastigidae</taxon>
        <taxon>Streblomastix</taxon>
    </lineage>
</organism>
<evidence type="ECO:0000313" key="4">
    <source>
        <dbReference type="Proteomes" id="UP000324800"/>
    </source>
</evidence>
<proteinExistence type="predicted"/>
<sequence>MQTKNDLSPKPATGYVDQQTLITSLLCLIGALNKVKQMALQAHIEGRKCGGDFIIWCDTQISLDEKALVDQLSKLDINQLQEKYQQKIISYQEQELSVKQKYQQDKLNIKAQQQNQQKKIQKTLETRSNLDESSTEQVDDEEIENSSDDAIHYKHYLIQQQKQLEQLKHVRKQTEDSIEQKQQE</sequence>
<dbReference type="AlphaFoldDB" id="A0A5J4TEJ5"/>
<reference evidence="3 4" key="1">
    <citation type="submission" date="2019-03" db="EMBL/GenBank/DDBJ databases">
        <title>Single cell metagenomics reveals metabolic interactions within the superorganism composed of flagellate Streblomastix strix and complex community of Bacteroidetes bacteria on its surface.</title>
        <authorList>
            <person name="Treitli S.C."/>
            <person name="Kolisko M."/>
            <person name="Husnik F."/>
            <person name="Keeling P."/>
            <person name="Hampl V."/>
        </authorList>
    </citation>
    <scope>NUCLEOTIDE SEQUENCE [LARGE SCALE GENOMIC DNA]</scope>
    <source>
        <strain evidence="3">ST1C</strain>
    </source>
</reference>
<feature type="region of interest" description="Disordered" evidence="2">
    <location>
        <begin position="122"/>
        <end position="147"/>
    </location>
</feature>